<feature type="transmembrane region" description="Helical" evidence="8">
    <location>
        <begin position="170"/>
        <end position="195"/>
    </location>
</feature>
<dbReference type="Pfam" id="PF13231">
    <property type="entry name" value="PMT_2"/>
    <property type="match status" value="1"/>
</dbReference>
<evidence type="ECO:0000313" key="10">
    <source>
        <dbReference type="EMBL" id="APZ41811.1"/>
    </source>
</evidence>
<dbReference type="GO" id="GO:0005886">
    <property type="term" value="C:plasma membrane"/>
    <property type="evidence" value="ECO:0007669"/>
    <property type="project" value="UniProtKB-SubCell"/>
</dbReference>
<evidence type="ECO:0000256" key="4">
    <source>
        <dbReference type="ARBA" id="ARBA00022679"/>
    </source>
</evidence>
<feature type="transmembrane region" description="Helical" evidence="8">
    <location>
        <begin position="94"/>
        <end position="110"/>
    </location>
</feature>
<feature type="transmembrane region" description="Helical" evidence="8">
    <location>
        <begin position="382"/>
        <end position="405"/>
    </location>
</feature>
<comment type="subcellular location">
    <subcellularLocation>
        <location evidence="1">Cell membrane</location>
        <topology evidence="1">Multi-pass membrane protein</topology>
    </subcellularLocation>
</comment>
<evidence type="ECO:0000256" key="3">
    <source>
        <dbReference type="ARBA" id="ARBA00022676"/>
    </source>
</evidence>
<accession>A0A1P8UD65</accession>
<dbReference type="GO" id="GO:0016763">
    <property type="term" value="F:pentosyltransferase activity"/>
    <property type="evidence" value="ECO:0007669"/>
    <property type="project" value="TreeGrafter"/>
</dbReference>
<dbReference type="EMBL" id="CP019434">
    <property type="protein sequence ID" value="APZ41811.1"/>
    <property type="molecule type" value="Genomic_DNA"/>
</dbReference>
<feature type="transmembrane region" description="Helical" evidence="8">
    <location>
        <begin position="319"/>
        <end position="335"/>
    </location>
</feature>
<dbReference type="InterPro" id="IPR050297">
    <property type="entry name" value="LipidA_mod_glycosyltrf_83"/>
</dbReference>
<dbReference type="InterPro" id="IPR038731">
    <property type="entry name" value="RgtA/B/C-like"/>
</dbReference>
<dbReference type="GO" id="GO:0009103">
    <property type="term" value="P:lipopolysaccharide biosynthetic process"/>
    <property type="evidence" value="ECO:0007669"/>
    <property type="project" value="UniProtKB-ARBA"/>
</dbReference>
<name>A0A1P8UD65_9GAMM</name>
<keyword evidence="5 8" id="KW-0812">Transmembrane</keyword>
<feature type="transmembrane region" description="Helical" evidence="8">
    <location>
        <begin position="12"/>
        <end position="31"/>
    </location>
</feature>
<feature type="transmembrane region" description="Helical" evidence="8">
    <location>
        <begin position="417"/>
        <end position="436"/>
    </location>
</feature>
<dbReference type="KEGG" id="afy:BW247_00800"/>
<dbReference type="RefSeq" id="WP_076835158.1">
    <property type="nucleotide sequence ID" value="NZ_CP019434.1"/>
</dbReference>
<feature type="domain" description="Glycosyltransferase RgtA/B/C/D-like" evidence="9">
    <location>
        <begin position="67"/>
        <end position="225"/>
    </location>
</feature>
<proteinExistence type="predicted"/>
<feature type="transmembrane region" description="Helical" evidence="8">
    <location>
        <begin position="261"/>
        <end position="284"/>
    </location>
</feature>
<keyword evidence="6 8" id="KW-1133">Transmembrane helix</keyword>
<evidence type="ECO:0000256" key="1">
    <source>
        <dbReference type="ARBA" id="ARBA00004651"/>
    </source>
</evidence>
<feature type="transmembrane region" description="Helical" evidence="8">
    <location>
        <begin position="116"/>
        <end position="134"/>
    </location>
</feature>
<keyword evidence="2" id="KW-1003">Cell membrane</keyword>
<dbReference type="PANTHER" id="PTHR33908">
    <property type="entry name" value="MANNOSYLTRANSFERASE YKCB-RELATED"/>
    <property type="match status" value="1"/>
</dbReference>
<dbReference type="OrthoDB" id="9775035at2"/>
<keyword evidence="3" id="KW-0328">Glycosyltransferase</keyword>
<keyword evidence="7 8" id="KW-0472">Membrane</keyword>
<dbReference type="GO" id="GO:0010041">
    <property type="term" value="P:response to iron(III) ion"/>
    <property type="evidence" value="ECO:0007669"/>
    <property type="project" value="TreeGrafter"/>
</dbReference>
<dbReference type="Proteomes" id="UP000243807">
    <property type="component" value="Chromosome"/>
</dbReference>
<feature type="transmembrane region" description="Helical" evidence="8">
    <location>
        <begin position="207"/>
        <end position="226"/>
    </location>
</feature>
<feature type="transmembrane region" description="Helical" evidence="8">
    <location>
        <begin position="342"/>
        <end position="362"/>
    </location>
</feature>
<dbReference type="STRING" id="1765967.BW247_00800"/>
<reference evidence="10 11" key="1">
    <citation type="submission" date="2017-01" db="EMBL/GenBank/DDBJ databases">
        <title>Draft sequence of Acidihalobacter ferrooxidans strain DSM 14175 (strain V8).</title>
        <authorList>
            <person name="Khaleque H.N."/>
            <person name="Ramsay J.P."/>
            <person name="Murphy R.J.T."/>
            <person name="Kaksonen A.H."/>
            <person name="Boxall N.J."/>
            <person name="Watkin E.L.J."/>
        </authorList>
    </citation>
    <scope>NUCLEOTIDE SEQUENCE [LARGE SCALE GENOMIC DNA]</scope>
    <source>
        <strain evidence="10 11">V8</strain>
    </source>
</reference>
<keyword evidence="11" id="KW-1185">Reference proteome</keyword>
<evidence type="ECO:0000256" key="5">
    <source>
        <dbReference type="ARBA" id="ARBA00022692"/>
    </source>
</evidence>
<evidence type="ECO:0000256" key="6">
    <source>
        <dbReference type="ARBA" id="ARBA00022989"/>
    </source>
</evidence>
<dbReference type="PANTHER" id="PTHR33908:SF3">
    <property type="entry name" value="UNDECAPRENYL PHOSPHATE-ALPHA-4-AMINO-4-DEOXY-L-ARABINOSE ARABINOSYL TRANSFERASE"/>
    <property type="match status" value="1"/>
</dbReference>
<organism evidence="10 11">
    <name type="scientific">Acidihalobacter ferrooxydans</name>
    <dbReference type="NCBI Taxonomy" id="1765967"/>
    <lineage>
        <taxon>Bacteria</taxon>
        <taxon>Pseudomonadati</taxon>
        <taxon>Pseudomonadota</taxon>
        <taxon>Gammaproteobacteria</taxon>
        <taxon>Chromatiales</taxon>
        <taxon>Ectothiorhodospiraceae</taxon>
        <taxon>Acidihalobacter</taxon>
    </lineage>
</organism>
<protein>
    <recommendedName>
        <fullName evidence="9">Glycosyltransferase RgtA/B/C/D-like domain-containing protein</fullName>
    </recommendedName>
</protein>
<evidence type="ECO:0000256" key="7">
    <source>
        <dbReference type="ARBA" id="ARBA00023136"/>
    </source>
</evidence>
<feature type="transmembrane region" description="Helical" evidence="8">
    <location>
        <begin position="296"/>
        <end position="313"/>
    </location>
</feature>
<sequence>MNGKGGLPTRWWPWLFAAGIFVAFFLHLQGIPLFDLDEGAFSEATREMLVNHDFLTTYLNGVPRYAKPILIYWFQAASVSIFGVHTFAFRLPSALAAVAWMLAIFAFVRPRFGREAAYAAGLLATCSMGVAIIGRAAIADSLLNLFLALSAFDVYRYYETGRAAPRNRVFLWMALGFLTKGPIAMLAVPVSLLFFGLRGEWRAWARAAFSPVGWAIFLAIAAPWYIAEYLHQGQAFIDSFFLKNNFGRYGGHAMQGHGGDIFYYVFAVLLMLLPFSGWLLRLLGRLRAVRGEPLDQFIWLWFGFTFVFFSFSHTKLPHYILYGCTPLFVLFARCREHIRSRWVAFLPVLLFGALVLALPEISRLVAARTSDAYVAAMLARGPAVFGLGYYVVALIGFAGALWLTFWPPRWPVWQRSLLAALLALFVLMQALLPAVGQLKQEPVMEAGLLAKKLGGTVVMWRINMPSFSVYRQAITPSGRPKPGEMVFTNVNHLPELAHMGRYQLVYSSGGIVLARFLGPQTK</sequence>
<keyword evidence="4" id="KW-0808">Transferase</keyword>
<evidence type="ECO:0000256" key="8">
    <source>
        <dbReference type="SAM" id="Phobius"/>
    </source>
</evidence>
<evidence type="ECO:0000313" key="11">
    <source>
        <dbReference type="Proteomes" id="UP000243807"/>
    </source>
</evidence>
<dbReference type="AlphaFoldDB" id="A0A1P8UD65"/>
<evidence type="ECO:0000259" key="9">
    <source>
        <dbReference type="Pfam" id="PF13231"/>
    </source>
</evidence>
<evidence type="ECO:0000256" key="2">
    <source>
        <dbReference type="ARBA" id="ARBA00022475"/>
    </source>
</evidence>
<gene>
    <name evidence="10" type="ORF">BW247_00800</name>
</gene>